<dbReference type="EMBL" id="CH474079">
    <property type="protein sequence ID" value="EDL83994.1"/>
    <property type="molecule type" value="Genomic_DNA"/>
</dbReference>
<name>A6KPH1_RAT</name>
<gene>
    <name evidence="1" type="ORF">rCG_57216</name>
</gene>
<organism evidence="1 2">
    <name type="scientific">Rattus norvegicus</name>
    <name type="common">Rat</name>
    <dbReference type="NCBI Taxonomy" id="10116"/>
    <lineage>
        <taxon>Eukaryota</taxon>
        <taxon>Metazoa</taxon>
        <taxon>Chordata</taxon>
        <taxon>Craniata</taxon>
        <taxon>Vertebrata</taxon>
        <taxon>Euteleostomi</taxon>
        <taxon>Mammalia</taxon>
        <taxon>Eutheria</taxon>
        <taxon>Euarchontoglires</taxon>
        <taxon>Glires</taxon>
        <taxon>Rodentia</taxon>
        <taxon>Myomorpha</taxon>
        <taxon>Muroidea</taxon>
        <taxon>Muridae</taxon>
        <taxon>Murinae</taxon>
        <taxon>Rattus</taxon>
    </lineage>
</organism>
<reference evidence="1 2" key="1">
    <citation type="submission" date="2005-09" db="EMBL/GenBank/DDBJ databases">
        <authorList>
            <person name="Mural R.J."/>
            <person name="Li P.W."/>
            <person name="Adams M.D."/>
            <person name="Amanatides P.G."/>
            <person name="Baden-Tillson H."/>
            <person name="Barnstead M."/>
            <person name="Chin S.H."/>
            <person name="Dew I."/>
            <person name="Evans C.A."/>
            <person name="Ferriera S."/>
            <person name="Flanigan M."/>
            <person name="Fosler C."/>
            <person name="Glodek A."/>
            <person name="Gu Z."/>
            <person name="Holt R.A."/>
            <person name="Jennings D."/>
            <person name="Kraft C.L."/>
            <person name="Lu F."/>
            <person name="Nguyen T."/>
            <person name="Nusskern D.R."/>
            <person name="Pfannkoch C.M."/>
            <person name="Sitter C."/>
            <person name="Sutton G.G."/>
            <person name="Venter J.C."/>
            <person name="Wang Z."/>
            <person name="Woodage T."/>
            <person name="Zheng X.H."/>
            <person name="Zhong F."/>
        </authorList>
    </citation>
    <scope>NUCLEOTIDE SEQUENCE [LARGE SCALE GENOMIC DNA]</scope>
    <source>
        <strain>BN</strain>
        <strain evidence="2">Sprague-Dawley</strain>
    </source>
</reference>
<sequence length="92" mass="10640">MQADLVLEEPRVLYLDPKAARRKLFHRQPGAGSLPPPGFKHRTLKPTPKGIYILPPTWPYPLRQVHFLIIPLPMSQEYLNSLPFIGLFKKKK</sequence>
<proteinExistence type="predicted"/>
<evidence type="ECO:0000313" key="2">
    <source>
        <dbReference type="Proteomes" id="UP000234681"/>
    </source>
</evidence>
<accession>A6KPH1</accession>
<protein>
    <submittedName>
        <fullName evidence="1">RCG57216</fullName>
    </submittedName>
</protein>
<dbReference type="AlphaFoldDB" id="A6KPH1"/>
<dbReference type="Proteomes" id="UP000234681">
    <property type="component" value="Chromosome 14"/>
</dbReference>
<evidence type="ECO:0000313" key="1">
    <source>
        <dbReference type="EMBL" id="EDL83994.1"/>
    </source>
</evidence>